<dbReference type="GO" id="GO:0016705">
    <property type="term" value="F:oxidoreductase activity, acting on paired donors, with incorporation or reduction of molecular oxygen"/>
    <property type="evidence" value="ECO:0007669"/>
    <property type="project" value="InterPro"/>
</dbReference>
<evidence type="ECO:0000256" key="8">
    <source>
        <dbReference type="ARBA" id="ARBA00023004"/>
    </source>
</evidence>
<keyword evidence="6 13" id="KW-1133">Transmembrane helix</keyword>
<dbReference type="PANTHER" id="PTHR24282">
    <property type="entry name" value="CYTOCHROME P450 FAMILY MEMBER"/>
    <property type="match status" value="1"/>
</dbReference>
<name>A0A9D4UZP1_ADICA</name>
<dbReference type="InterPro" id="IPR002401">
    <property type="entry name" value="Cyt_P450_E_grp-I"/>
</dbReference>
<keyword evidence="10 13" id="KW-0472">Membrane</keyword>
<feature type="transmembrane region" description="Helical" evidence="13">
    <location>
        <begin position="20"/>
        <end position="40"/>
    </location>
</feature>
<dbReference type="GO" id="GO:0016020">
    <property type="term" value="C:membrane"/>
    <property type="evidence" value="ECO:0007669"/>
    <property type="project" value="UniProtKB-SubCell"/>
</dbReference>
<comment type="cofactor">
    <cofactor evidence="11">
        <name>heme</name>
        <dbReference type="ChEBI" id="CHEBI:30413"/>
    </cofactor>
</comment>
<evidence type="ECO:0008006" key="16">
    <source>
        <dbReference type="Google" id="ProtNLM"/>
    </source>
</evidence>
<dbReference type="InterPro" id="IPR050665">
    <property type="entry name" value="Cytochrome_P450_Monooxygen"/>
</dbReference>
<evidence type="ECO:0000256" key="4">
    <source>
        <dbReference type="ARBA" id="ARBA00022692"/>
    </source>
</evidence>
<accession>A0A9D4UZP1</accession>
<evidence type="ECO:0000256" key="11">
    <source>
        <dbReference type="PIRSR" id="PIRSR602401-1"/>
    </source>
</evidence>
<sequence length="587" mass="67446">MMIAIMGYSLPELHYFDVALALLIAVFGTPLFYAIYTLLLKWRTVQRTRQMFEAQGVKCLPRPLLYGNMLEFVALKAKTRSQPMPEISHYIAPRILPHLYLWSKTHAHQWWAIVSLHRKKMRFKKFLSTWKIWIQRDWSMRTQKAGWMGIVQCPASYPSAGEQFVYWFGFQPRYILKDPEQAKELLSTKSGHFRKPRGRPETRDLGGNGLVALHGEKWAQHRRIINPAFFLDKLKAMAPIMGSLTVEMTKRWESRVKAKEAIDVAEEFRTVTADIIAHTAFGSSFAEGKVVFDLQHKQQVLFSKLNATAYIPGSRFFPTAQNSYRKNLKKRIHEVLGQIIQKRMVLGEGARGDIYGNDLLGLMLAANKGELHGNQKNLSMGLDELIDECKTFFFAGHETTATLLTFMFLLLANHPEWQERLREEVFEVCGKTELPTAESLNHLKLVGMVMNESLRLYPPAVAVFRQTDTDIKLGETYIPAGTVIIVPIIAWQQDERYWGSDAKEFHPERFEEGILKACKVPGAYLPFSFGPRNCIGQLFANIEAKMVVATILQRYRFRLSPEYKHAPTVVLTIRPEFGMPILFEKLE</sequence>
<keyword evidence="8 11" id="KW-0408">Iron</keyword>
<keyword evidence="3 11" id="KW-0349">Heme</keyword>
<proteinExistence type="inferred from homology"/>
<dbReference type="PROSITE" id="PS00086">
    <property type="entry name" value="CYTOCHROME_P450"/>
    <property type="match status" value="1"/>
</dbReference>
<dbReference type="Proteomes" id="UP000886520">
    <property type="component" value="Chromosome 8"/>
</dbReference>
<dbReference type="PANTHER" id="PTHR24282:SF211">
    <property type="entry name" value="CYTOCHROME P450-RELATED"/>
    <property type="match status" value="1"/>
</dbReference>
<protein>
    <recommendedName>
        <fullName evidence="16">Cytochrome P450</fullName>
    </recommendedName>
</protein>
<evidence type="ECO:0000256" key="3">
    <source>
        <dbReference type="ARBA" id="ARBA00022617"/>
    </source>
</evidence>
<dbReference type="PRINTS" id="PR00385">
    <property type="entry name" value="P450"/>
</dbReference>
<dbReference type="GO" id="GO:0005506">
    <property type="term" value="F:iron ion binding"/>
    <property type="evidence" value="ECO:0007669"/>
    <property type="project" value="InterPro"/>
</dbReference>
<gene>
    <name evidence="14" type="ORF">GOP47_0008628</name>
</gene>
<dbReference type="GO" id="GO:0004497">
    <property type="term" value="F:monooxygenase activity"/>
    <property type="evidence" value="ECO:0007669"/>
    <property type="project" value="UniProtKB-KW"/>
</dbReference>
<comment type="caution">
    <text evidence="14">The sequence shown here is derived from an EMBL/GenBank/DDBJ whole genome shotgun (WGS) entry which is preliminary data.</text>
</comment>
<dbReference type="AlphaFoldDB" id="A0A9D4UZP1"/>
<dbReference type="SUPFAM" id="SSF48264">
    <property type="entry name" value="Cytochrome P450"/>
    <property type="match status" value="1"/>
</dbReference>
<keyword evidence="4 13" id="KW-0812">Transmembrane</keyword>
<organism evidence="14 15">
    <name type="scientific">Adiantum capillus-veneris</name>
    <name type="common">Maidenhair fern</name>
    <dbReference type="NCBI Taxonomy" id="13818"/>
    <lineage>
        <taxon>Eukaryota</taxon>
        <taxon>Viridiplantae</taxon>
        <taxon>Streptophyta</taxon>
        <taxon>Embryophyta</taxon>
        <taxon>Tracheophyta</taxon>
        <taxon>Polypodiopsida</taxon>
        <taxon>Polypodiidae</taxon>
        <taxon>Polypodiales</taxon>
        <taxon>Pteridineae</taxon>
        <taxon>Pteridaceae</taxon>
        <taxon>Vittarioideae</taxon>
        <taxon>Adiantum</taxon>
    </lineage>
</organism>
<evidence type="ECO:0000256" key="7">
    <source>
        <dbReference type="ARBA" id="ARBA00023002"/>
    </source>
</evidence>
<keyword evidence="7 12" id="KW-0560">Oxidoreductase</keyword>
<keyword evidence="9 12" id="KW-0503">Monooxygenase</keyword>
<dbReference type="InterPro" id="IPR001128">
    <property type="entry name" value="Cyt_P450"/>
</dbReference>
<comment type="similarity">
    <text evidence="2 12">Belongs to the cytochrome P450 family.</text>
</comment>
<keyword evidence="15" id="KW-1185">Reference proteome</keyword>
<evidence type="ECO:0000256" key="6">
    <source>
        <dbReference type="ARBA" id="ARBA00022989"/>
    </source>
</evidence>
<dbReference type="OrthoDB" id="1470350at2759"/>
<dbReference type="InterPro" id="IPR036396">
    <property type="entry name" value="Cyt_P450_sf"/>
</dbReference>
<dbReference type="Pfam" id="PF00067">
    <property type="entry name" value="p450"/>
    <property type="match status" value="1"/>
</dbReference>
<comment type="subcellular location">
    <subcellularLocation>
        <location evidence="1">Membrane</location>
    </subcellularLocation>
</comment>
<evidence type="ECO:0000313" key="14">
    <source>
        <dbReference type="EMBL" id="KAI5076563.1"/>
    </source>
</evidence>
<dbReference type="GO" id="GO:0020037">
    <property type="term" value="F:heme binding"/>
    <property type="evidence" value="ECO:0007669"/>
    <property type="project" value="InterPro"/>
</dbReference>
<dbReference type="PRINTS" id="PR00463">
    <property type="entry name" value="EP450I"/>
</dbReference>
<evidence type="ECO:0000256" key="13">
    <source>
        <dbReference type="SAM" id="Phobius"/>
    </source>
</evidence>
<evidence type="ECO:0000256" key="10">
    <source>
        <dbReference type="ARBA" id="ARBA00023136"/>
    </source>
</evidence>
<keyword evidence="5 11" id="KW-0479">Metal-binding</keyword>
<evidence type="ECO:0000313" key="15">
    <source>
        <dbReference type="Proteomes" id="UP000886520"/>
    </source>
</evidence>
<reference evidence="14" key="1">
    <citation type="submission" date="2021-01" db="EMBL/GenBank/DDBJ databases">
        <title>Adiantum capillus-veneris genome.</title>
        <authorList>
            <person name="Fang Y."/>
            <person name="Liao Q."/>
        </authorList>
    </citation>
    <scope>NUCLEOTIDE SEQUENCE</scope>
    <source>
        <strain evidence="14">H3</strain>
        <tissue evidence="14">Leaf</tissue>
    </source>
</reference>
<evidence type="ECO:0000256" key="12">
    <source>
        <dbReference type="RuleBase" id="RU000461"/>
    </source>
</evidence>
<dbReference type="EMBL" id="JABFUD020000008">
    <property type="protein sequence ID" value="KAI5076563.1"/>
    <property type="molecule type" value="Genomic_DNA"/>
</dbReference>
<dbReference type="InterPro" id="IPR017972">
    <property type="entry name" value="Cyt_P450_CS"/>
</dbReference>
<evidence type="ECO:0000256" key="2">
    <source>
        <dbReference type="ARBA" id="ARBA00010617"/>
    </source>
</evidence>
<evidence type="ECO:0000256" key="5">
    <source>
        <dbReference type="ARBA" id="ARBA00022723"/>
    </source>
</evidence>
<evidence type="ECO:0000256" key="9">
    <source>
        <dbReference type="ARBA" id="ARBA00023033"/>
    </source>
</evidence>
<evidence type="ECO:0000256" key="1">
    <source>
        <dbReference type="ARBA" id="ARBA00004370"/>
    </source>
</evidence>
<feature type="binding site" description="axial binding residue" evidence="11">
    <location>
        <position position="534"/>
    </location>
    <ligand>
        <name>heme</name>
        <dbReference type="ChEBI" id="CHEBI:30413"/>
    </ligand>
    <ligandPart>
        <name>Fe</name>
        <dbReference type="ChEBI" id="CHEBI:18248"/>
    </ligandPart>
</feature>
<dbReference type="Gene3D" id="1.10.630.10">
    <property type="entry name" value="Cytochrome P450"/>
    <property type="match status" value="1"/>
</dbReference>